<evidence type="ECO:0000313" key="3">
    <source>
        <dbReference type="Proteomes" id="UP001180020"/>
    </source>
</evidence>
<feature type="region of interest" description="Disordered" evidence="1">
    <location>
        <begin position="16"/>
        <end position="77"/>
    </location>
</feature>
<reference evidence="2" key="2">
    <citation type="submission" date="2023-06" db="EMBL/GenBank/DDBJ databases">
        <authorList>
            <person name="Ma L."/>
            <person name="Liu K.-W."/>
            <person name="Li Z."/>
            <person name="Hsiao Y.-Y."/>
            <person name="Qi Y."/>
            <person name="Fu T."/>
            <person name="Tang G."/>
            <person name="Zhang D."/>
            <person name="Sun W.-H."/>
            <person name="Liu D.-K."/>
            <person name="Li Y."/>
            <person name="Chen G.-Z."/>
            <person name="Liu X.-D."/>
            <person name="Liao X.-Y."/>
            <person name="Jiang Y.-T."/>
            <person name="Yu X."/>
            <person name="Hao Y."/>
            <person name="Huang J."/>
            <person name="Zhao X.-W."/>
            <person name="Ke S."/>
            <person name="Chen Y.-Y."/>
            <person name="Wu W.-L."/>
            <person name="Hsu J.-L."/>
            <person name="Lin Y.-F."/>
            <person name="Huang M.-D."/>
            <person name="Li C.-Y."/>
            <person name="Huang L."/>
            <person name="Wang Z.-W."/>
            <person name="Zhao X."/>
            <person name="Zhong W.-Y."/>
            <person name="Peng D.-H."/>
            <person name="Ahmad S."/>
            <person name="Lan S."/>
            <person name="Zhang J.-S."/>
            <person name="Tsai W.-C."/>
            <person name="Van De Peer Y."/>
            <person name="Liu Z.-J."/>
        </authorList>
    </citation>
    <scope>NUCLEOTIDE SEQUENCE</scope>
    <source>
        <strain evidence="2">CP</strain>
        <tissue evidence="2">Leaves</tissue>
    </source>
</reference>
<sequence length="77" mass="8572">MDEMRRKNKRLCNLLGVRPHHEMPQGGMPSTPLNYSFPCGRQPSESLLANHAHKEESAGSSNVTVNSKRLCQEDPGL</sequence>
<name>A0AAV9CHT1_ACOCL</name>
<dbReference type="AlphaFoldDB" id="A0AAV9CHT1"/>
<dbReference type="EMBL" id="JAUJYO010000019">
    <property type="protein sequence ID" value="KAK1288204.1"/>
    <property type="molecule type" value="Genomic_DNA"/>
</dbReference>
<proteinExistence type="predicted"/>
<evidence type="ECO:0000256" key="1">
    <source>
        <dbReference type="SAM" id="MobiDB-lite"/>
    </source>
</evidence>
<keyword evidence="3" id="KW-1185">Reference proteome</keyword>
<protein>
    <submittedName>
        <fullName evidence="2">Uncharacterized protein</fullName>
    </submittedName>
</protein>
<feature type="compositionally biased region" description="Polar residues" evidence="1">
    <location>
        <begin position="58"/>
        <end position="69"/>
    </location>
</feature>
<evidence type="ECO:0000313" key="2">
    <source>
        <dbReference type="EMBL" id="KAK1288204.1"/>
    </source>
</evidence>
<dbReference type="Proteomes" id="UP001180020">
    <property type="component" value="Unassembled WGS sequence"/>
</dbReference>
<gene>
    <name evidence="2" type="ORF">QJS10_CPB19g00544</name>
</gene>
<organism evidence="2 3">
    <name type="scientific">Acorus calamus</name>
    <name type="common">Sweet flag</name>
    <dbReference type="NCBI Taxonomy" id="4465"/>
    <lineage>
        <taxon>Eukaryota</taxon>
        <taxon>Viridiplantae</taxon>
        <taxon>Streptophyta</taxon>
        <taxon>Embryophyta</taxon>
        <taxon>Tracheophyta</taxon>
        <taxon>Spermatophyta</taxon>
        <taxon>Magnoliopsida</taxon>
        <taxon>Liliopsida</taxon>
        <taxon>Acoraceae</taxon>
        <taxon>Acorus</taxon>
    </lineage>
</organism>
<accession>A0AAV9CHT1</accession>
<comment type="caution">
    <text evidence="2">The sequence shown here is derived from an EMBL/GenBank/DDBJ whole genome shotgun (WGS) entry which is preliminary data.</text>
</comment>
<reference evidence="2" key="1">
    <citation type="journal article" date="2023" name="Nat. Commun.">
        <title>Diploid and tetraploid genomes of Acorus and the evolution of monocots.</title>
        <authorList>
            <person name="Ma L."/>
            <person name="Liu K.W."/>
            <person name="Li Z."/>
            <person name="Hsiao Y.Y."/>
            <person name="Qi Y."/>
            <person name="Fu T."/>
            <person name="Tang G.D."/>
            <person name="Zhang D."/>
            <person name="Sun W.H."/>
            <person name="Liu D.K."/>
            <person name="Li Y."/>
            <person name="Chen G.Z."/>
            <person name="Liu X.D."/>
            <person name="Liao X.Y."/>
            <person name="Jiang Y.T."/>
            <person name="Yu X."/>
            <person name="Hao Y."/>
            <person name="Huang J."/>
            <person name="Zhao X.W."/>
            <person name="Ke S."/>
            <person name="Chen Y.Y."/>
            <person name="Wu W.L."/>
            <person name="Hsu J.L."/>
            <person name="Lin Y.F."/>
            <person name="Huang M.D."/>
            <person name="Li C.Y."/>
            <person name="Huang L."/>
            <person name="Wang Z.W."/>
            <person name="Zhao X."/>
            <person name="Zhong W.Y."/>
            <person name="Peng D.H."/>
            <person name="Ahmad S."/>
            <person name="Lan S."/>
            <person name="Zhang J.S."/>
            <person name="Tsai W.C."/>
            <person name="Van de Peer Y."/>
            <person name="Liu Z.J."/>
        </authorList>
    </citation>
    <scope>NUCLEOTIDE SEQUENCE</scope>
    <source>
        <strain evidence="2">CP</strain>
    </source>
</reference>